<dbReference type="Gene3D" id="2.115.10.20">
    <property type="entry name" value="Glycosyl hydrolase domain, family 43"/>
    <property type="match status" value="1"/>
</dbReference>
<dbReference type="GO" id="GO:0004553">
    <property type="term" value="F:hydrolase activity, hydrolyzing O-glycosyl compounds"/>
    <property type="evidence" value="ECO:0007669"/>
    <property type="project" value="InterPro"/>
</dbReference>
<evidence type="ECO:0000256" key="7">
    <source>
        <dbReference type="SAM" id="SignalP"/>
    </source>
</evidence>
<dbReference type="SUPFAM" id="SSF49899">
    <property type="entry name" value="Concanavalin A-like lectins/glucanases"/>
    <property type="match status" value="1"/>
</dbReference>
<dbReference type="SUPFAM" id="SSF75005">
    <property type="entry name" value="Arabinanase/levansucrase/invertase"/>
    <property type="match status" value="1"/>
</dbReference>
<evidence type="ECO:0000256" key="2">
    <source>
        <dbReference type="ARBA" id="ARBA00022801"/>
    </source>
</evidence>
<dbReference type="InterPro" id="IPR006710">
    <property type="entry name" value="Glyco_hydro_43"/>
</dbReference>
<dbReference type="PANTHER" id="PTHR42812:SF17">
    <property type="entry name" value="BETA-XYLOSIDASE C-TERMINAL CONCANAVALIN A-LIKE DOMAIN-CONTAINING PROTEIN-RELATED"/>
    <property type="match status" value="1"/>
</dbReference>
<evidence type="ECO:0000259" key="8">
    <source>
        <dbReference type="Pfam" id="PF17851"/>
    </source>
</evidence>
<gene>
    <name evidence="9" type="ORF">BS50DRAFT_534927</name>
</gene>
<evidence type="ECO:0000313" key="9">
    <source>
        <dbReference type="EMBL" id="PSN60990.1"/>
    </source>
</evidence>
<feature type="chain" id="PRO_5015512637" evidence="7">
    <location>
        <begin position="23"/>
        <end position="585"/>
    </location>
</feature>
<dbReference type="EMBL" id="KZ678146">
    <property type="protein sequence ID" value="PSN60990.1"/>
    <property type="molecule type" value="Genomic_DNA"/>
</dbReference>
<dbReference type="InterPro" id="IPR023296">
    <property type="entry name" value="Glyco_hydro_beta-prop_sf"/>
</dbReference>
<dbReference type="AlphaFoldDB" id="A0A2T2N6I8"/>
<dbReference type="OrthoDB" id="408373at2759"/>
<dbReference type="InterPro" id="IPR013320">
    <property type="entry name" value="ConA-like_dom_sf"/>
</dbReference>
<keyword evidence="7" id="KW-0732">Signal</keyword>
<keyword evidence="2 6" id="KW-0378">Hydrolase</keyword>
<organism evidence="9 10">
    <name type="scientific">Corynespora cassiicola Philippines</name>
    <dbReference type="NCBI Taxonomy" id="1448308"/>
    <lineage>
        <taxon>Eukaryota</taxon>
        <taxon>Fungi</taxon>
        <taxon>Dikarya</taxon>
        <taxon>Ascomycota</taxon>
        <taxon>Pezizomycotina</taxon>
        <taxon>Dothideomycetes</taxon>
        <taxon>Pleosporomycetidae</taxon>
        <taxon>Pleosporales</taxon>
        <taxon>Corynesporascaceae</taxon>
        <taxon>Corynespora</taxon>
    </lineage>
</organism>
<feature type="active site" description="Proton donor" evidence="4">
    <location>
        <position position="214"/>
    </location>
</feature>
<name>A0A2T2N6I8_CORCC</name>
<evidence type="ECO:0000313" key="10">
    <source>
        <dbReference type="Proteomes" id="UP000240883"/>
    </source>
</evidence>
<dbReference type="CDD" id="cd18833">
    <property type="entry name" value="GH43_PcXyl-like"/>
    <property type="match status" value="1"/>
</dbReference>
<dbReference type="InterPro" id="IPR041542">
    <property type="entry name" value="GH43_C2"/>
</dbReference>
<dbReference type="Pfam" id="PF17851">
    <property type="entry name" value="GH43_C2"/>
    <property type="match status" value="1"/>
</dbReference>
<evidence type="ECO:0000256" key="6">
    <source>
        <dbReference type="RuleBase" id="RU361187"/>
    </source>
</evidence>
<evidence type="ECO:0000256" key="4">
    <source>
        <dbReference type="PIRSR" id="PIRSR606710-1"/>
    </source>
</evidence>
<sequence length="585" mass="64510">MALRSLSLLAASLSLLPGYGLGQSLTSFHNPILPGFHPDPSCIFVGEEETFYCASSSFNAFPGIPIHASKDLRSWRLIGHALNRPSQLPDLAISAGSTSGIWAPALRRHNGTFYIATTLVHDRKTPEDPTRWDNIIFSTTDLWNESRWTDAVHFQFQGYDPSLHWDDDGNSYIVASYAYRVEPGIRLNRVNLETGEVLGNWTNLWNGTGGLAPEGPHIYRKDGYYYLMIAEGGTGLGHMQTIARSMSLYGPYDPNSANPILTNANTSAYFQTVGHADIFQDGTGNWWGVALSTRSGPEYITYPMGRETVLTNVTWENGSWPIFNNPVKGSIEGWKLPIALEDLPGNGPLVDDDDKNIQFQAGSTIPPHFTYWRPPIEDSFVISPKGHPGSLQLNPSNLNLTGLDGNSPGPGGQTFVGRRQTHTLFTYSTDFDYEPASLDEEAGITLFLTQNHHARFGIAMLPTSSESNSTLAPHFRFHAISYIRVPPDFAVPVPQPWLHKPLTLQLKTENMTHYSFAAGPAGGEEPLRIFGYVPGDIVSWGFTGTLVGVYATTNGGKGTTPAYVTNWNYRGWGQVRDNQNGTYYL</sequence>
<feature type="domain" description="Beta-xylosidase C-terminal Concanavalin A-like" evidence="8">
    <location>
        <begin position="359"/>
        <end position="569"/>
    </location>
</feature>
<dbReference type="GO" id="GO:0005975">
    <property type="term" value="P:carbohydrate metabolic process"/>
    <property type="evidence" value="ECO:0007669"/>
    <property type="project" value="InterPro"/>
</dbReference>
<dbReference type="InterPro" id="IPR051795">
    <property type="entry name" value="Glycosyl_Hydrlase_43"/>
</dbReference>
<comment type="similarity">
    <text evidence="1 6">Belongs to the glycosyl hydrolase 43 family.</text>
</comment>
<reference evidence="9 10" key="1">
    <citation type="journal article" date="2018" name="Front. Microbiol.">
        <title>Genome-Wide Analysis of Corynespora cassiicola Leaf Fall Disease Putative Effectors.</title>
        <authorList>
            <person name="Lopez D."/>
            <person name="Ribeiro S."/>
            <person name="Label P."/>
            <person name="Fumanal B."/>
            <person name="Venisse J.S."/>
            <person name="Kohler A."/>
            <person name="de Oliveira R.R."/>
            <person name="Labutti K."/>
            <person name="Lipzen A."/>
            <person name="Lail K."/>
            <person name="Bauer D."/>
            <person name="Ohm R.A."/>
            <person name="Barry K.W."/>
            <person name="Spatafora J."/>
            <person name="Grigoriev I.V."/>
            <person name="Martin F.M."/>
            <person name="Pujade-Renaud V."/>
        </authorList>
    </citation>
    <scope>NUCLEOTIDE SEQUENCE [LARGE SCALE GENOMIC DNA]</scope>
    <source>
        <strain evidence="9 10">Philippines</strain>
    </source>
</reference>
<dbReference type="Pfam" id="PF04616">
    <property type="entry name" value="Glyco_hydro_43"/>
    <property type="match status" value="1"/>
</dbReference>
<dbReference type="Proteomes" id="UP000240883">
    <property type="component" value="Unassembled WGS sequence"/>
</dbReference>
<feature type="site" description="Important for catalytic activity, responsible for pKa modulation of the active site Glu and correct orientation of both the proton donor and substrate" evidence="5">
    <location>
        <position position="160"/>
    </location>
</feature>
<evidence type="ECO:0000256" key="3">
    <source>
        <dbReference type="ARBA" id="ARBA00023295"/>
    </source>
</evidence>
<keyword evidence="3 6" id="KW-0326">Glycosidase</keyword>
<proteinExistence type="inferred from homology"/>
<dbReference type="PANTHER" id="PTHR42812">
    <property type="entry name" value="BETA-XYLOSIDASE"/>
    <property type="match status" value="1"/>
</dbReference>
<evidence type="ECO:0000256" key="1">
    <source>
        <dbReference type="ARBA" id="ARBA00009865"/>
    </source>
</evidence>
<dbReference type="Gene3D" id="2.60.120.200">
    <property type="match status" value="1"/>
</dbReference>
<evidence type="ECO:0000256" key="5">
    <source>
        <dbReference type="PIRSR" id="PIRSR606710-2"/>
    </source>
</evidence>
<feature type="active site" description="Proton acceptor" evidence="4">
    <location>
        <position position="39"/>
    </location>
</feature>
<dbReference type="STRING" id="1448308.A0A2T2N6I8"/>
<feature type="signal peptide" evidence="7">
    <location>
        <begin position="1"/>
        <end position="22"/>
    </location>
</feature>
<accession>A0A2T2N6I8</accession>
<keyword evidence="10" id="KW-1185">Reference proteome</keyword>
<protein>
    <submittedName>
        <fullName evidence="9">Arabinofuranosidase</fullName>
    </submittedName>
</protein>